<organism evidence="2 3">
    <name type="scientific">Pythium oligandrum</name>
    <name type="common">Mycoparasitic fungus</name>
    <dbReference type="NCBI Taxonomy" id="41045"/>
    <lineage>
        <taxon>Eukaryota</taxon>
        <taxon>Sar</taxon>
        <taxon>Stramenopiles</taxon>
        <taxon>Oomycota</taxon>
        <taxon>Peronosporomycetes</taxon>
        <taxon>Pythiales</taxon>
        <taxon>Pythiaceae</taxon>
        <taxon>Pythium</taxon>
    </lineage>
</organism>
<dbReference type="PROSITE" id="PS50096">
    <property type="entry name" value="IQ"/>
    <property type="match status" value="1"/>
</dbReference>
<evidence type="ECO:0000313" key="2">
    <source>
        <dbReference type="EMBL" id="TMW56955.1"/>
    </source>
</evidence>
<dbReference type="OrthoDB" id="75869at2759"/>
<accession>A0A8K1FB69</accession>
<dbReference type="EMBL" id="SPLM01000144">
    <property type="protein sequence ID" value="TMW56955.1"/>
    <property type="molecule type" value="Genomic_DNA"/>
</dbReference>
<dbReference type="Gene3D" id="3.30.40.10">
    <property type="entry name" value="Zinc/RING finger domain, C3HC4 (zinc finger)"/>
    <property type="match status" value="1"/>
</dbReference>
<sequence length="1039" mass="120060">MDVDVDDAYEDLEDWYSTSFPHVTSAPSMDVSFAASASSEGGETTSHDCVEVVEVDEEEVADDYEIVLEPHDDASVIEESETHVLVDATALETSVPLGTLDDVDDITVYVPKKFASRRAVGPSPSAVRCCDRCYSDLNGKLLVRCSRCAFCRHLYCFSPPLKQHPALLTPEAALPRHQRPALTTLVARWACEQCPAPVSSSMRKTQQTKRVRPKKTKSPKLVADPVEAVKTQPLPVDGVFDWHAFRAAKFDRVIAENAAREEDEVEGRREELVLFPPSLLLMKRTARFWKQYVREKKRWRQANETKLFKCRLPAKRNVMMPPEAKPRRESQQNEQEEDEEERMLFDDSRFYPLDDERPVFQTLRRRRAVVALPEQQEAVALHEKELAAWSMLWHQREQEETVRMAEEDDDALTPAQAQRLKRRRAAAAAGLALAGVDSEDPSVLGLHLAAWIIQQCVTRWIMRARRRIEQQSIDEQHKRDQHARFQVGVLRQCVLFLVIMIRHLRHAQIKKVLVLKMQDAVEDRQVATTTVLTASARETQRRDLATKRIQRFFCRDVRRYIRLKEQVMARRLVRWWKHKYFPWKWRTAAIEARRRHRDAASRRIQRRYRQFRVYKAFRTLLEKHALRQIRLFLRGWLMRRLANRERERMAIHRAALKLGLPSATTDLLLHPDASVHNILLVVGMALYETSDFWHAAGVLERWQQKWKDVGTQDDGDAAEARVALAYSHHMAWYNSCDAFHLTQAHALYQSVLQNVRSEALTDSFALQELALMLMHLDEPRASLRVLARLIELFPQDDGFPLWLFLAGVQLQQVGEWAQSVEYLTYLSDLIPPSSYHERDVLALCAISYEHIPEVPKRLAQDAWKAAIRLWTLEKKQQAVTWGGYHRHPMQNKQESVSAKRKWELLRDLAERASAQGHYLVSCRALLYALDRVASSPSSEEGVAEQQRAWWHLGDAFRHLGRLDLYVEAAARSRNDSVSDAERTQWKAHAEAQATRFESKFLGVSILKMMERIAYQYSQQVETNEGDLHLEEIGDIGGSG</sequence>
<dbReference type="AlphaFoldDB" id="A0A8K1FB69"/>
<dbReference type="Proteomes" id="UP000794436">
    <property type="component" value="Unassembled WGS sequence"/>
</dbReference>
<dbReference type="InterPro" id="IPR013083">
    <property type="entry name" value="Znf_RING/FYVE/PHD"/>
</dbReference>
<reference evidence="2" key="1">
    <citation type="submission" date="2019-03" db="EMBL/GenBank/DDBJ databases">
        <title>Long read genome sequence of the mycoparasitic Pythium oligandrum ATCC 38472 isolated from sugarbeet rhizosphere.</title>
        <authorList>
            <person name="Gaulin E."/>
        </authorList>
    </citation>
    <scope>NUCLEOTIDE SEQUENCE</scope>
    <source>
        <strain evidence="2">ATCC 38472_TT</strain>
    </source>
</reference>
<gene>
    <name evidence="2" type="ORF">Poli38472_002880</name>
</gene>
<dbReference type="InterPro" id="IPR011990">
    <property type="entry name" value="TPR-like_helical_dom_sf"/>
</dbReference>
<feature type="region of interest" description="Disordered" evidence="1">
    <location>
        <begin position="318"/>
        <end position="341"/>
    </location>
</feature>
<keyword evidence="3" id="KW-1185">Reference proteome</keyword>
<protein>
    <submittedName>
        <fullName evidence="2">Uncharacterized protein</fullName>
    </submittedName>
</protein>
<proteinExistence type="predicted"/>
<name>A0A8K1FB69_PYTOL</name>
<comment type="caution">
    <text evidence="2">The sequence shown here is derived from an EMBL/GenBank/DDBJ whole genome shotgun (WGS) entry which is preliminary data.</text>
</comment>
<dbReference type="SUPFAM" id="SSF48452">
    <property type="entry name" value="TPR-like"/>
    <property type="match status" value="1"/>
</dbReference>
<evidence type="ECO:0000256" key="1">
    <source>
        <dbReference type="SAM" id="MobiDB-lite"/>
    </source>
</evidence>
<evidence type="ECO:0000313" key="3">
    <source>
        <dbReference type="Proteomes" id="UP000794436"/>
    </source>
</evidence>